<dbReference type="UniPathway" id="UPA00242"/>
<keyword evidence="4 5" id="KW-0119">Carbohydrate metabolism</keyword>
<proteinExistence type="inferred from homology"/>
<reference evidence="9 10" key="1">
    <citation type="journal article" date="2015" name="Antonie Van Leeuwenhoek">
        <title>Oricola cellulosilytica gen. nov., sp. nov., a cellulose-degrading bacterium of the family Phyllobacteriaceae isolated from surface seashore water, and emended descriptions of Mesorhizobium loti and Phyllobacterium myrsinacearum.</title>
        <authorList>
            <person name="Hameed A."/>
            <person name="Shahina M."/>
            <person name="Lai W.A."/>
            <person name="Lin S.Y."/>
            <person name="Young L.S."/>
            <person name="Liu Y.C."/>
            <person name="Hsu Y.H."/>
            <person name="Young C.C."/>
        </authorList>
    </citation>
    <scope>NUCLEOTIDE SEQUENCE [LARGE SCALE GENOMIC DNA]</scope>
    <source>
        <strain evidence="9 10">KCTC 52183</strain>
    </source>
</reference>
<feature type="active site" description="Proton acceptor" evidence="6">
    <location>
        <position position="292"/>
    </location>
</feature>
<organism evidence="9 10">
    <name type="scientific">Oricola cellulosilytica</name>
    <dbReference type="NCBI Taxonomy" id="1429082"/>
    <lineage>
        <taxon>Bacteria</taxon>
        <taxon>Pseudomonadati</taxon>
        <taxon>Pseudomonadota</taxon>
        <taxon>Alphaproteobacteria</taxon>
        <taxon>Hyphomicrobiales</taxon>
        <taxon>Ahrensiaceae</taxon>
        <taxon>Oricola</taxon>
    </lineage>
</organism>
<evidence type="ECO:0000313" key="9">
    <source>
        <dbReference type="EMBL" id="TCD15489.1"/>
    </source>
</evidence>
<evidence type="ECO:0000256" key="3">
    <source>
        <dbReference type="ARBA" id="ARBA00023235"/>
    </source>
</evidence>
<dbReference type="Pfam" id="PF01263">
    <property type="entry name" value="Aldose_epim"/>
    <property type="match status" value="1"/>
</dbReference>
<comment type="caution">
    <text evidence="9">The sequence shown here is derived from an EMBL/GenBank/DDBJ whole genome shotgun (WGS) entry which is preliminary data.</text>
</comment>
<comment type="catalytic activity">
    <reaction evidence="5">
        <text>alpha-D-glucose = beta-D-glucose</text>
        <dbReference type="Rhea" id="RHEA:10264"/>
        <dbReference type="ChEBI" id="CHEBI:15903"/>
        <dbReference type="ChEBI" id="CHEBI:17925"/>
        <dbReference type="EC" id="5.1.3.3"/>
    </reaction>
</comment>
<dbReference type="CDD" id="cd09019">
    <property type="entry name" value="galactose_mutarotase_like"/>
    <property type="match status" value="1"/>
</dbReference>
<evidence type="ECO:0000256" key="8">
    <source>
        <dbReference type="PIRSR" id="PIRSR005096-3"/>
    </source>
</evidence>
<evidence type="ECO:0000256" key="6">
    <source>
        <dbReference type="PIRSR" id="PIRSR005096-1"/>
    </source>
</evidence>
<dbReference type="EC" id="5.1.3.3" evidence="5"/>
<dbReference type="PANTHER" id="PTHR10091">
    <property type="entry name" value="ALDOSE-1-EPIMERASE"/>
    <property type="match status" value="1"/>
</dbReference>
<evidence type="ECO:0000256" key="2">
    <source>
        <dbReference type="ARBA" id="ARBA00006206"/>
    </source>
</evidence>
<feature type="binding site" evidence="8">
    <location>
        <begin position="66"/>
        <end position="67"/>
    </location>
    <ligand>
        <name>beta-D-galactose</name>
        <dbReference type="ChEBI" id="CHEBI:27667"/>
    </ligand>
</feature>
<dbReference type="InterPro" id="IPR008183">
    <property type="entry name" value="Aldose_1/G6P_1-epimerase"/>
</dbReference>
<evidence type="ECO:0000256" key="4">
    <source>
        <dbReference type="ARBA" id="ARBA00023277"/>
    </source>
</evidence>
<dbReference type="Proteomes" id="UP000291301">
    <property type="component" value="Unassembled WGS sequence"/>
</dbReference>
<keyword evidence="3 5" id="KW-0413">Isomerase</keyword>
<comment type="similarity">
    <text evidence="2 5">Belongs to the aldose epimerase family.</text>
</comment>
<dbReference type="AlphaFoldDB" id="A0A4R0PFV6"/>
<dbReference type="GO" id="GO:0006006">
    <property type="term" value="P:glucose metabolic process"/>
    <property type="evidence" value="ECO:0007669"/>
    <property type="project" value="TreeGrafter"/>
</dbReference>
<dbReference type="SUPFAM" id="SSF74650">
    <property type="entry name" value="Galactose mutarotase-like"/>
    <property type="match status" value="1"/>
</dbReference>
<feature type="active site" description="Proton donor" evidence="6">
    <location>
        <position position="163"/>
    </location>
</feature>
<dbReference type="InterPro" id="IPR047215">
    <property type="entry name" value="Galactose_mutarotase-like"/>
</dbReference>
<dbReference type="Gene3D" id="2.70.98.10">
    <property type="match status" value="1"/>
</dbReference>
<keyword evidence="10" id="KW-1185">Reference proteome</keyword>
<evidence type="ECO:0000313" key="10">
    <source>
        <dbReference type="Proteomes" id="UP000291301"/>
    </source>
</evidence>
<dbReference type="OrthoDB" id="9779408at2"/>
<gene>
    <name evidence="9" type="ORF">E0D97_05420</name>
</gene>
<sequence>MASGMPVERIRIRAGGLTAHILTLGAIVQDLRLEGHEDPLVLGFETLENYARHSPYFGAIVGRFANRIANGRFKLDGQTHELSRNNGGHCLHGGVDGFSSRIWEIEDCGPSHVELALDSLDGDMGFPGALRARCRYELSAGGALGVALSAVTDAPTVCSMAHHSYFNLEDGGARAATDHEVMISADRYLPVDDALIPLGNPAPVEGTAFDFRTSKRLNARDPAASYDHNFCIGAAAGSERLVARLRAPRSGVAMEVITAEPGLQFFTSPELNIPVPGLGGRRYGHHAGVCLETQIWPDSPNRPEYPGAVLRPGDIREQRTVYRFSRHQRA</sequence>
<comment type="pathway">
    <text evidence="1 5">Carbohydrate metabolism; hexose metabolism.</text>
</comment>
<protein>
    <recommendedName>
        <fullName evidence="5">Aldose 1-epimerase</fullName>
        <ecNumber evidence="5">5.1.3.3</ecNumber>
    </recommendedName>
</protein>
<dbReference type="GO" id="GO:0030246">
    <property type="term" value="F:carbohydrate binding"/>
    <property type="evidence" value="ECO:0007669"/>
    <property type="project" value="InterPro"/>
</dbReference>
<dbReference type="InterPro" id="IPR015443">
    <property type="entry name" value="Aldose_1-epimerase"/>
</dbReference>
<dbReference type="GO" id="GO:0004034">
    <property type="term" value="F:aldose 1-epimerase activity"/>
    <property type="evidence" value="ECO:0007669"/>
    <property type="project" value="UniProtKB-EC"/>
</dbReference>
<dbReference type="EMBL" id="SJST01000002">
    <property type="protein sequence ID" value="TCD15489.1"/>
    <property type="molecule type" value="Genomic_DNA"/>
</dbReference>
<evidence type="ECO:0000256" key="1">
    <source>
        <dbReference type="ARBA" id="ARBA00005028"/>
    </source>
</evidence>
<name>A0A4R0PFV6_9HYPH</name>
<dbReference type="InterPro" id="IPR011013">
    <property type="entry name" value="Gal_mutarotase_sf_dom"/>
</dbReference>
<feature type="binding site" evidence="8">
    <location>
        <begin position="163"/>
        <end position="165"/>
    </location>
    <ligand>
        <name>beta-D-galactose</name>
        <dbReference type="ChEBI" id="CHEBI:27667"/>
    </ligand>
</feature>
<dbReference type="NCBIfam" id="NF008277">
    <property type="entry name" value="PRK11055.1"/>
    <property type="match status" value="1"/>
</dbReference>
<dbReference type="PIRSF" id="PIRSF005096">
    <property type="entry name" value="GALM"/>
    <property type="match status" value="1"/>
</dbReference>
<dbReference type="GO" id="GO:0033499">
    <property type="term" value="P:galactose catabolic process via UDP-galactose, Leloir pathway"/>
    <property type="evidence" value="ECO:0007669"/>
    <property type="project" value="TreeGrafter"/>
</dbReference>
<feature type="binding site" evidence="7">
    <location>
        <position position="227"/>
    </location>
    <ligand>
        <name>beta-D-galactose</name>
        <dbReference type="ChEBI" id="CHEBI:27667"/>
    </ligand>
</feature>
<dbReference type="InterPro" id="IPR014718">
    <property type="entry name" value="GH-type_carb-bd"/>
</dbReference>
<accession>A0A4R0PFV6</accession>
<evidence type="ECO:0000256" key="7">
    <source>
        <dbReference type="PIRSR" id="PIRSR005096-2"/>
    </source>
</evidence>
<evidence type="ECO:0000256" key="5">
    <source>
        <dbReference type="PIRNR" id="PIRNR005096"/>
    </source>
</evidence>
<dbReference type="PANTHER" id="PTHR10091:SF49">
    <property type="entry name" value="ALDOSE 1-EPIMERASE"/>
    <property type="match status" value="1"/>
</dbReference>